<reference evidence="1" key="1">
    <citation type="submission" date="2019-08" db="EMBL/GenBank/DDBJ databases">
        <authorList>
            <person name="Kucharzyk K."/>
            <person name="Murdoch R.W."/>
            <person name="Higgins S."/>
            <person name="Loffler F."/>
        </authorList>
    </citation>
    <scope>NUCLEOTIDE SEQUENCE</scope>
</reference>
<evidence type="ECO:0000313" key="1">
    <source>
        <dbReference type="EMBL" id="MPN51269.1"/>
    </source>
</evidence>
<organism evidence="1">
    <name type="scientific">bioreactor metagenome</name>
    <dbReference type="NCBI Taxonomy" id="1076179"/>
    <lineage>
        <taxon>unclassified sequences</taxon>
        <taxon>metagenomes</taxon>
        <taxon>ecological metagenomes</taxon>
    </lineage>
</organism>
<dbReference type="EMBL" id="VSSQ01116207">
    <property type="protein sequence ID" value="MPN51269.1"/>
    <property type="molecule type" value="Genomic_DNA"/>
</dbReference>
<accession>A0A645ILC3</accession>
<proteinExistence type="predicted"/>
<sequence>MHSDVFRQRHRQVEAEAQVGVSLGKAVNLLFRLAAAFGQKYLAGFDDGGVQRCEAV</sequence>
<protein>
    <submittedName>
        <fullName evidence="1">Uncharacterized protein</fullName>
    </submittedName>
</protein>
<comment type="caution">
    <text evidence="1">The sequence shown here is derived from an EMBL/GenBank/DDBJ whole genome shotgun (WGS) entry which is preliminary data.</text>
</comment>
<name>A0A645ILC3_9ZZZZ</name>
<dbReference type="AlphaFoldDB" id="A0A645ILC3"/>
<gene>
    <name evidence="1" type="ORF">SDC9_198912</name>
</gene>